<reference evidence="2 3" key="1">
    <citation type="submission" date="2018-03" db="EMBL/GenBank/DDBJ databases">
        <authorList>
            <person name="Guldener U."/>
        </authorList>
    </citation>
    <scope>NUCLEOTIDE SEQUENCE [LARGE SCALE GENOMIC DNA]</scope>
    <source>
        <strain evidence="2 3">DAOM196992</strain>
    </source>
</reference>
<accession>A0A5C3F3Q4</accession>
<keyword evidence="3" id="KW-1185">Reference proteome</keyword>
<gene>
    <name evidence="2" type="ORF">PSFLO_04537</name>
</gene>
<protein>
    <submittedName>
        <fullName evidence="2">Uncharacterized protein</fullName>
    </submittedName>
</protein>
<evidence type="ECO:0000313" key="3">
    <source>
        <dbReference type="Proteomes" id="UP000323386"/>
    </source>
</evidence>
<name>A0A5C3F3Q4_9BASI</name>
<dbReference type="Proteomes" id="UP000323386">
    <property type="component" value="Unassembled WGS sequence"/>
</dbReference>
<dbReference type="EMBL" id="OOIP01000012">
    <property type="protein sequence ID" value="SPO39058.1"/>
    <property type="molecule type" value="Genomic_DNA"/>
</dbReference>
<proteinExistence type="predicted"/>
<dbReference type="AlphaFoldDB" id="A0A5C3F3Q4"/>
<evidence type="ECO:0000256" key="1">
    <source>
        <dbReference type="SAM" id="MobiDB-lite"/>
    </source>
</evidence>
<evidence type="ECO:0000313" key="2">
    <source>
        <dbReference type="EMBL" id="SPO39058.1"/>
    </source>
</evidence>
<feature type="compositionally biased region" description="Polar residues" evidence="1">
    <location>
        <begin position="117"/>
        <end position="127"/>
    </location>
</feature>
<sequence length="158" mass="16624">MATSSSTLLVPAVPFSLVEYRSTNGPDIVVVLADQLFKGPGCSFRNIPSFPSAGLPAYDPPQQAVERKRNQRPSGRCRLLTPEAQARRAAPRRAKATAVSELAEVSDAAGVGRESSGRANRQGSTSPHLIVNGSLSPAGLELARPSSRVRFGTLAESA</sequence>
<organism evidence="2 3">
    <name type="scientific">Pseudozyma flocculosa</name>
    <dbReference type="NCBI Taxonomy" id="84751"/>
    <lineage>
        <taxon>Eukaryota</taxon>
        <taxon>Fungi</taxon>
        <taxon>Dikarya</taxon>
        <taxon>Basidiomycota</taxon>
        <taxon>Ustilaginomycotina</taxon>
        <taxon>Ustilaginomycetes</taxon>
        <taxon>Ustilaginales</taxon>
        <taxon>Ustilaginaceae</taxon>
        <taxon>Pseudozyma</taxon>
    </lineage>
</organism>
<feature type="region of interest" description="Disordered" evidence="1">
    <location>
        <begin position="53"/>
        <end position="137"/>
    </location>
</feature>